<dbReference type="EMBL" id="JANUCP010000002">
    <property type="protein sequence ID" value="MCS3919229.1"/>
    <property type="molecule type" value="Genomic_DNA"/>
</dbReference>
<dbReference type="RefSeq" id="WP_259095439.1">
    <property type="nucleotide sequence ID" value="NZ_CP130454.1"/>
</dbReference>
<comment type="caution">
    <text evidence="2">The sequence shown here is derived from an EMBL/GenBank/DDBJ whole genome shotgun (WGS) entry which is preliminary data.</text>
</comment>
<accession>A0ABT2EMQ2</accession>
<proteinExistence type="predicted"/>
<protein>
    <submittedName>
        <fullName evidence="2">Prefoldin subunit 5</fullName>
    </submittedName>
</protein>
<evidence type="ECO:0000313" key="3">
    <source>
        <dbReference type="Proteomes" id="UP001204798"/>
    </source>
</evidence>
<reference evidence="2 3" key="1">
    <citation type="submission" date="2022-08" db="EMBL/GenBank/DDBJ databases">
        <title>Bacterial and archaeal communities from various locations to study Microbial Dark Matter (Phase II).</title>
        <authorList>
            <person name="Stepanauskas R."/>
        </authorList>
    </citation>
    <scope>NUCLEOTIDE SEQUENCE [LARGE SCALE GENOMIC DNA]</scope>
    <source>
        <strain evidence="2 3">PD1</strain>
    </source>
</reference>
<gene>
    <name evidence="2" type="ORF">M2350_001629</name>
</gene>
<evidence type="ECO:0000313" key="2">
    <source>
        <dbReference type="EMBL" id="MCS3919229.1"/>
    </source>
</evidence>
<keyword evidence="3" id="KW-1185">Reference proteome</keyword>
<name>A0ABT2EMQ2_9BACT</name>
<organism evidence="2 3">
    <name type="scientific">Candidatus Fervidibacter sacchari</name>
    <dbReference type="NCBI Taxonomy" id="1448929"/>
    <lineage>
        <taxon>Bacteria</taxon>
        <taxon>Candidatus Fervidibacterota</taxon>
        <taxon>Candidatus Fervidibacter</taxon>
    </lineage>
</organism>
<sequence length="104" mass="12215">MRWGAFLSVCCVLVLIWVVVKAEQRLIPPSNEWASRMAEHCEDLGDSFERMERQIKALAKQYRQVKQGRSAEICERLADEHDRVADRLGELRKAYEKLEKALRR</sequence>
<dbReference type="Proteomes" id="UP001204798">
    <property type="component" value="Unassembled WGS sequence"/>
</dbReference>
<feature type="coiled-coil region" evidence="1">
    <location>
        <begin position="41"/>
        <end position="101"/>
    </location>
</feature>
<evidence type="ECO:0000256" key="1">
    <source>
        <dbReference type="SAM" id="Coils"/>
    </source>
</evidence>
<keyword evidence="1" id="KW-0175">Coiled coil</keyword>